<gene>
    <name evidence="2" type="ORF">TTHN1_00568</name>
</gene>
<evidence type="ECO:0000313" key="2">
    <source>
        <dbReference type="EMBL" id="VCU52814.1"/>
    </source>
</evidence>
<dbReference type="Proteomes" id="UP000279841">
    <property type="component" value="Chromosome"/>
</dbReference>
<sequence>MRAFWEHLSALFFALAFGALVFGVLARLLGAGRSWLFFLLALLLFSLGLFWGVK</sequence>
<dbReference type="AlphaFoldDB" id="A0A3P4AR22"/>
<feature type="transmembrane region" description="Helical" evidence="1">
    <location>
        <begin position="36"/>
        <end position="53"/>
    </location>
</feature>
<dbReference type="EMBL" id="LR027517">
    <property type="protein sequence ID" value="VCU52814.1"/>
    <property type="molecule type" value="Genomic_DNA"/>
</dbReference>
<keyword evidence="1" id="KW-0812">Transmembrane</keyword>
<name>A0A3P4AR22_THETH</name>
<proteinExistence type="predicted"/>
<keyword evidence="1" id="KW-0472">Membrane</keyword>
<accession>A0A3P4AR22</accession>
<organism evidence="2 3">
    <name type="scientific">Thermus thermophilus</name>
    <dbReference type="NCBI Taxonomy" id="274"/>
    <lineage>
        <taxon>Bacteria</taxon>
        <taxon>Thermotogati</taxon>
        <taxon>Deinococcota</taxon>
        <taxon>Deinococci</taxon>
        <taxon>Thermales</taxon>
        <taxon>Thermaceae</taxon>
        <taxon>Thermus</taxon>
    </lineage>
</organism>
<evidence type="ECO:0000256" key="1">
    <source>
        <dbReference type="SAM" id="Phobius"/>
    </source>
</evidence>
<keyword evidence="1" id="KW-1133">Transmembrane helix</keyword>
<reference evidence="2 3" key="1">
    <citation type="submission" date="2018-10" db="EMBL/GenBank/DDBJ databases">
        <authorList>
            <person name="Peiro R."/>
            <person name="Begona"/>
            <person name="Cbmso G."/>
            <person name="Lopez M."/>
            <person name="Gonzalez S."/>
            <person name="Sacristan E."/>
            <person name="Castillo E."/>
        </authorList>
    </citation>
    <scope>NUCLEOTIDE SEQUENCE [LARGE SCALE GENOMIC DNA]</scope>
    <source>
        <strain evidence="2">TTHNAR1</strain>
    </source>
</reference>
<dbReference type="RefSeq" id="WP_172596886.1">
    <property type="nucleotide sequence ID" value="NZ_LR027517.1"/>
</dbReference>
<evidence type="ECO:0000313" key="3">
    <source>
        <dbReference type="Proteomes" id="UP000279841"/>
    </source>
</evidence>
<protein>
    <submittedName>
        <fullName evidence="2">Uncharacterized protein</fullName>
    </submittedName>
</protein>